<name>A0A2T3KM05_9GAMM</name>
<dbReference type="EMBL" id="PYNF01000003">
    <property type="protein sequence ID" value="PSV00709.1"/>
    <property type="molecule type" value="Genomic_DNA"/>
</dbReference>
<evidence type="ECO:0000313" key="1">
    <source>
        <dbReference type="EMBL" id="PSV00709.1"/>
    </source>
</evidence>
<protein>
    <submittedName>
        <fullName evidence="1">Uncharacterized protein</fullName>
    </submittedName>
</protein>
<comment type="caution">
    <text evidence="1">The sequence shown here is derived from an EMBL/GenBank/DDBJ whole genome shotgun (WGS) entry which is preliminary data.</text>
</comment>
<gene>
    <name evidence="1" type="ORF">C9J27_06090</name>
</gene>
<sequence length="445" mass="51034">MFRTVLINNSSTLELHLFDSSKFTSFFAAAIKKQTKKIGVFSTSKSTLQQENSLKNPNKNTDETKSINDLLVDNGFNPSNLNTKNFAITANVKFSITLKDLYKKEPKSSHLYRSELIALDTAQLIDSISVHTSLSKKEHVTTDYINRHISRFLRNPIDFFEPTIIEPNKRRISNSHCFHLLCNSSIEFTINLPIGDRHFIEKIVKNGGWLSKKDEEISMNIQPDFIPRKHKKTGIPSTTNGFLDGHHFGYATMWNQVKNEKNLAPKELYFNSLQNNDCIRIPIPACTCSTEFNVEKHKTLNALKKMANDDVKESSIQFGLLVAKTQLYTLKELLKIEQREIIERLISSNLILGMHFVIYDRRLTKEIFKASISLNSDQPNVFSLMQFFDEDKSIILNNNGVGITDIDSVLSNVMNEISRNTNLNYRDALEKTQVQIFLLEPTLRY</sequence>
<organism evidence="1 2">
    <name type="scientific">Photobacterium kishitanii</name>
    <dbReference type="NCBI Taxonomy" id="318456"/>
    <lineage>
        <taxon>Bacteria</taxon>
        <taxon>Pseudomonadati</taxon>
        <taxon>Pseudomonadota</taxon>
        <taxon>Gammaproteobacteria</taxon>
        <taxon>Vibrionales</taxon>
        <taxon>Vibrionaceae</taxon>
        <taxon>Photobacterium</taxon>
    </lineage>
</organism>
<dbReference type="RefSeq" id="WP_107289339.1">
    <property type="nucleotide sequence ID" value="NZ_PYNF01000003.1"/>
</dbReference>
<dbReference type="AlphaFoldDB" id="A0A2T3KM05"/>
<evidence type="ECO:0000313" key="2">
    <source>
        <dbReference type="Proteomes" id="UP000241426"/>
    </source>
</evidence>
<dbReference type="Proteomes" id="UP000241426">
    <property type="component" value="Unassembled WGS sequence"/>
</dbReference>
<proteinExistence type="predicted"/>
<reference evidence="1 2" key="1">
    <citation type="submission" date="2018-01" db="EMBL/GenBank/DDBJ databases">
        <title>Whole genome sequencing of Histamine producing bacteria.</title>
        <authorList>
            <person name="Butler K."/>
        </authorList>
    </citation>
    <scope>NUCLEOTIDE SEQUENCE [LARGE SCALE GENOMIC DNA]</scope>
    <source>
        <strain evidence="1 2">FS-7.2</strain>
    </source>
</reference>
<accession>A0A2T3KM05</accession>